<feature type="transmembrane region" description="Helical" evidence="5">
    <location>
        <begin position="154"/>
        <end position="173"/>
    </location>
</feature>
<feature type="transmembrane region" description="Helical" evidence="5">
    <location>
        <begin position="98"/>
        <end position="119"/>
    </location>
</feature>
<sequence length="179" mass="19752">MLNPRPFKLFVGFVLCFLGIRLFGVKKKERMPITDVKIVEKNLLKVKFSFGNQYFSFSPLLIFLIVLLISTVSGAYGIGGGALLAPLLISVFHLPPHAIASATLSGTFVTSIAGVFSYIHFGYFPNLKIALLFGIGGMSGMYVGARIQKYIPPFFIKIILGLLIFIPAVKYIVSYFRGF</sequence>
<keyword evidence="4 5" id="KW-0472">Membrane</keyword>
<evidence type="ECO:0000256" key="2">
    <source>
        <dbReference type="ARBA" id="ARBA00022692"/>
    </source>
</evidence>
<reference evidence="6" key="1">
    <citation type="journal article" date="2020" name="mSystems">
        <title>Genome- and Community-Level Interaction Insights into Carbon Utilization and Element Cycling Functions of Hydrothermarchaeota in Hydrothermal Sediment.</title>
        <authorList>
            <person name="Zhou Z."/>
            <person name="Liu Y."/>
            <person name="Xu W."/>
            <person name="Pan J."/>
            <person name="Luo Z.H."/>
            <person name="Li M."/>
        </authorList>
    </citation>
    <scope>NUCLEOTIDE SEQUENCE [LARGE SCALE GENOMIC DNA]</scope>
    <source>
        <strain evidence="6">HyVt-113</strain>
    </source>
</reference>
<keyword evidence="5" id="KW-1003">Cell membrane</keyword>
<dbReference type="Pfam" id="PF01925">
    <property type="entry name" value="TauE"/>
    <property type="match status" value="1"/>
</dbReference>
<dbReference type="PANTHER" id="PTHR43483">
    <property type="entry name" value="MEMBRANE TRANSPORTER PROTEIN HI_0806-RELATED"/>
    <property type="match status" value="1"/>
</dbReference>
<keyword evidence="2 5" id="KW-0812">Transmembrane</keyword>
<gene>
    <name evidence="6" type="ORF">ENF30_01585</name>
</gene>
<feature type="transmembrane region" description="Helical" evidence="5">
    <location>
        <begin position="6"/>
        <end position="24"/>
    </location>
</feature>
<proteinExistence type="inferred from homology"/>
<keyword evidence="3 5" id="KW-1133">Transmembrane helix</keyword>
<evidence type="ECO:0000313" key="6">
    <source>
        <dbReference type="EMBL" id="HDD35471.1"/>
    </source>
</evidence>
<comment type="similarity">
    <text evidence="5">Belongs to the 4-toluene sulfonate uptake permease (TSUP) (TC 2.A.102) family.</text>
</comment>
<evidence type="ECO:0000256" key="5">
    <source>
        <dbReference type="RuleBase" id="RU363041"/>
    </source>
</evidence>
<comment type="caution">
    <text evidence="6">The sequence shown here is derived from an EMBL/GenBank/DDBJ whole genome shotgun (WGS) entry which is preliminary data.</text>
</comment>
<organism evidence="6">
    <name type="scientific">Desulfofervidus auxilii</name>
    <dbReference type="NCBI Taxonomy" id="1621989"/>
    <lineage>
        <taxon>Bacteria</taxon>
        <taxon>Pseudomonadati</taxon>
        <taxon>Thermodesulfobacteriota</taxon>
        <taxon>Candidatus Desulfofervidia</taxon>
        <taxon>Candidatus Desulfofervidales</taxon>
        <taxon>Candidatus Desulfofervidaceae</taxon>
        <taxon>Candidatus Desulfofervidus</taxon>
    </lineage>
</organism>
<dbReference type="PANTHER" id="PTHR43483:SF3">
    <property type="entry name" value="MEMBRANE TRANSPORTER PROTEIN HI_0806-RELATED"/>
    <property type="match status" value="1"/>
</dbReference>
<dbReference type="Proteomes" id="UP000885706">
    <property type="component" value="Unassembled WGS sequence"/>
</dbReference>
<dbReference type="GO" id="GO:0005886">
    <property type="term" value="C:plasma membrane"/>
    <property type="evidence" value="ECO:0007669"/>
    <property type="project" value="UniProtKB-SubCell"/>
</dbReference>
<dbReference type="EMBL" id="DQWQ01000072">
    <property type="protein sequence ID" value="HDD35471.1"/>
    <property type="molecule type" value="Genomic_DNA"/>
</dbReference>
<evidence type="ECO:0000256" key="3">
    <source>
        <dbReference type="ARBA" id="ARBA00022989"/>
    </source>
</evidence>
<protein>
    <recommendedName>
        <fullName evidence="5">Probable membrane transporter protein</fullName>
    </recommendedName>
</protein>
<dbReference type="AlphaFoldDB" id="A0A7V0IA90"/>
<evidence type="ECO:0000256" key="4">
    <source>
        <dbReference type="ARBA" id="ARBA00023136"/>
    </source>
</evidence>
<evidence type="ECO:0000256" key="1">
    <source>
        <dbReference type="ARBA" id="ARBA00004141"/>
    </source>
</evidence>
<dbReference type="InterPro" id="IPR002781">
    <property type="entry name" value="TM_pro_TauE-like"/>
</dbReference>
<name>A0A7V0IA90_DESA2</name>
<feature type="transmembrane region" description="Helical" evidence="5">
    <location>
        <begin position="131"/>
        <end position="148"/>
    </location>
</feature>
<comment type="subcellular location">
    <subcellularLocation>
        <location evidence="5">Cell membrane</location>
        <topology evidence="5">Multi-pass membrane protein</topology>
    </subcellularLocation>
    <subcellularLocation>
        <location evidence="1">Membrane</location>
        <topology evidence="1">Multi-pass membrane protein</topology>
    </subcellularLocation>
</comment>
<accession>A0A7V0IA90</accession>
<feature type="transmembrane region" description="Helical" evidence="5">
    <location>
        <begin position="54"/>
        <end position="78"/>
    </location>
</feature>